<proteinExistence type="inferred from homology"/>
<accession>A0ABZ2M1P2</accession>
<feature type="transmembrane region" description="Helical" evidence="7">
    <location>
        <begin position="63"/>
        <end position="84"/>
    </location>
</feature>
<evidence type="ECO:0000256" key="4">
    <source>
        <dbReference type="ARBA" id="ARBA00022692"/>
    </source>
</evidence>
<comment type="subcellular location">
    <subcellularLocation>
        <location evidence="1">Endomembrane system</location>
        <topology evidence="1">Multi-pass membrane protein</topology>
    </subcellularLocation>
</comment>
<evidence type="ECO:0000256" key="7">
    <source>
        <dbReference type="SAM" id="Phobius"/>
    </source>
</evidence>
<evidence type="ECO:0000256" key="1">
    <source>
        <dbReference type="ARBA" id="ARBA00004127"/>
    </source>
</evidence>
<sequence length="397" mass="41323">MSQMQTQPLAGSVAEGMPTAFVRDARTWLMYLLLALFGFSQGVLPSVMPFLRDELALNTKAVSWHFSVYAVGIFLSGFPSRWLLHRVDRLVLAWASIASVAVAVLLFAAGANVVTTLANAFLVGLTGGVAQTTIQADLAVHHGERRDVAVTEAYIVAAVGVFLCPLIIGRTPQVGLDWRWALVVPLVGLAILALGFRGAVGRGGGHEVAEARAQGGPLPATVYVCWALVLLGISTEWGTAFWGAQFLEQQLSMAPASAVTMMSLFFGGTIVGRTFNSRLLRHLSSAPLLAISIAAGGGAVLLLWAVPAMAAAAIALVVAGFCLGNFYPLILGVALRAAPDQAASVSAGCAQAVGVALLTAPMALGLLSERIGLVNAVGALTAFPLLMAVLLATTRRK</sequence>
<keyword evidence="10" id="KW-1185">Reference proteome</keyword>
<dbReference type="PANTHER" id="PTHR23514">
    <property type="entry name" value="BYPASS OF STOP CODON PROTEIN 6"/>
    <property type="match status" value="1"/>
</dbReference>
<keyword evidence="6 7" id="KW-0472">Membrane</keyword>
<dbReference type="EMBL" id="CP089984">
    <property type="protein sequence ID" value="WXB17134.1"/>
    <property type="molecule type" value="Genomic_DNA"/>
</dbReference>
<evidence type="ECO:0000313" key="10">
    <source>
        <dbReference type="Proteomes" id="UP001370348"/>
    </source>
</evidence>
<feature type="transmembrane region" description="Helical" evidence="7">
    <location>
        <begin position="256"/>
        <end position="275"/>
    </location>
</feature>
<feature type="transmembrane region" description="Helical" evidence="7">
    <location>
        <begin position="373"/>
        <end position="392"/>
    </location>
</feature>
<feature type="transmembrane region" description="Helical" evidence="7">
    <location>
        <begin position="221"/>
        <end position="244"/>
    </location>
</feature>
<feature type="transmembrane region" description="Helical" evidence="7">
    <location>
        <begin position="28"/>
        <end position="51"/>
    </location>
</feature>
<feature type="transmembrane region" description="Helical" evidence="7">
    <location>
        <begin position="91"/>
        <end position="111"/>
    </location>
</feature>
<dbReference type="Proteomes" id="UP001370348">
    <property type="component" value="Chromosome"/>
</dbReference>
<comment type="similarity">
    <text evidence="2">Belongs to the major facilitator superfamily.</text>
</comment>
<dbReference type="SUPFAM" id="SSF103473">
    <property type="entry name" value="MFS general substrate transporter"/>
    <property type="match status" value="1"/>
</dbReference>
<dbReference type="InterPro" id="IPR020846">
    <property type="entry name" value="MFS_dom"/>
</dbReference>
<dbReference type="InterPro" id="IPR036259">
    <property type="entry name" value="MFS_trans_sf"/>
</dbReference>
<feature type="transmembrane region" description="Helical" evidence="7">
    <location>
        <begin position="148"/>
        <end position="168"/>
    </location>
</feature>
<dbReference type="InterPro" id="IPR011701">
    <property type="entry name" value="MFS"/>
</dbReference>
<organism evidence="9 10">
    <name type="scientific">Pendulispora albinea</name>
    <dbReference type="NCBI Taxonomy" id="2741071"/>
    <lineage>
        <taxon>Bacteria</taxon>
        <taxon>Pseudomonadati</taxon>
        <taxon>Myxococcota</taxon>
        <taxon>Myxococcia</taxon>
        <taxon>Myxococcales</taxon>
        <taxon>Sorangiineae</taxon>
        <taxon>Pendulisporaceae</taxon>
        <taxon>Pendulispora</taxon>
    </lineage>
</organism>
<feature type="domain" description="Major facilitator superfamily (MFS) profile" evidence="8">
    <location>
        <begin position="26"/>
        <end position="396"/>
    </location>
</feature>
<feature type="transmembrane region" description="Helical" evidence="7">
    <location>
        <begin position="180"/>
        <end position="200"/>
    </location>
</feature>
<name>A0ABZ2M1P2_9BACT</name>
<evidence type="ECO:0000256" key="5">
    <source>
        <dbReference type="ARBA" id="ARBA00022989"/>
    </source>
</evidence>
<feature type="transmembrane region" description="Helical" evidence="7">
    <location>
        <begin position="347"/>
        <end position="367"/>
    </location>
</feature>
<keyword evidence="3" id="KW-0813">Transport</keyword>
<feature type="transmembrane region" description="Helical" evidence="7">
    <location>
        <begin position="287"/>
        <end position="306"/>
    </location>
</feature>
<dbReference type="PROSITE" id="PS50850">
    <property type="entry name" value="MFS"/>
    <property type="match status" value="1"/>
</dbReference>
<protein>
    <submittedName>
        <fullName evidence="9">MFS transporter</fullName>
    </submittedName>
</protein>
<keyword evidence="5 7" id="KW-1133">Transmembrane helix</keyword>
<feature type="transmembrane region" description="Helical" evidence="7">
    <location>
        <begin position="312"/>
        <end position="335"/>
    </location>
</feature>
<dbReference type="RefSeq" id="WP_394826764.1">
    <property type="nucleotide sequence ID" value="NZ_CP089984.1"/>
</dbReference>
<dbReference type="Gene3D" id="1.20.1250.20">
    <property type="entry name" value="MFS general substrate transporter like domains"/>
    <property type="match status" value="2"/>
</dbReference>
<evidence type="ECO:0000313" key="9">
    <source>
        <dbReference type="EMBL" id="WXB17134.1"/>
    </source>
</evidence>
<evidence type="ECO:0000256" key="6">
    <source>
        <dbReference type="ARBA" id="ARBA00023136"/>
    </source>
</evidence>
<gene>
    <name evidence="9" type="ORF">LZC94_07610</name>
</gene>
<feature type="transmembrane region" description="Helical" evidence="7">
    <location>
        <begin position="117"/>
        <end position="136"/>
    </location>
</feature>
<evidence type="ECO:0000256" key="3">
    <source>
        <dbReference type="ARBA" id="ARBA00022448"/>
    </source>
</evidence>
<dbReference type="Pfam" id="PF07690">
    <property type="entry name" value="MFS_1"/>
    <property type="match status" value="1"/>
</dbReference>
<keyword evidence="4 7" id="KW-0812">Transmembrane</keyword>
<dbReference type="PANTHER" id="PTHR23514:SF3">
    <property type="entry name" value="BYPASS OF STOP CODON PROTEIN 6"/>
    <property type="match status" value="1"/>
</dbReference>
<evidence type="ECO:0000256" key="2">
    <source>
        <dbReference type="ARBA" id="ARBA00008335"/>
    </source>
</evidence>
<reference evidence="9 10" key="1">
    <citation type="submission" date="2021-12" db="EMBL/GenBank/DDBJ databases">
        <title>Discovery of the Pendulisporaceae a myxobacterial family with distinct sporulation behavior and unique specialized metabolism.</title>
        <authorList>
            <person name="Garcia R."/>
            <person name="Popoff A."/>
            <person name="Bader C.D."/>
            <person name="Loehr J."/>
            <person name="Walesch S."/>
            <person name="Walt C."/>
            <person name="Boldt J."/>
            <person name="Bunk B."/>
            <person name="Haeckl F.J.F.P.J."/>
            <person name="Gunesch A.P."/>
            <person name="Birkelbach J."/>
            <person name="Nuebel U."/>
            <person name="Pietschmann T."/>
            <person name="Bach T."/>
            <person name="Mueller R."/>
        </authorList>
    </citation>
    <scope>NUCLEOTIDE SEQUENCE [LARGE SCALE GENOMIC DNA]</scope>
    <source>
        <strain evidence="9 10">MSr11954</strain>
    </source>
</reference>
<dbReference type="InterPro" id="IPR051788">
    <property type="entry name" value="MFS_Transporter"/>
</dbReference>
<evidence type="ECO:0000259" key="8">
    <source>
        <dbReference type="PROSITE" id="PS50850"/>
    </source>
</evidence>